<gene>
    <name evidence="4" type="ORF">TBC1_11923</name>
</gene>
<proteinExistence type="predicted"/>
<keyword evidence="5" id="KW-1185">Reference proteome</keyword>
<dbReference type="AlphaFoldDB" id="A0A0S7C0W3"/>
<dbReference type="Gene3D" id="1.25.40.10">
    <property type="entry name" value="Tetratricopeptide repeat domain"/>
    <property type="match status" value="2"/>
</dbReference>
<dbReference type="PROSITE" id="PS50293">
    <property type="entry name" value="TPR_REGION"/>
    <property type="match status" value="1"/>
</dbReference>
<dbReference type="SMART" id="SM00028">
    <property type="entry name" value="TPR"/>
    <property type="match status" value="3"/>
</dbReference>
<feature type="chain" id="PRO_5006633448" evidence="3">
    <location>
        <begin position="20"/>
        <end position="229"/>
    </location>
</feature>
<feature type="repeat" description="TPR" evidence="1">
    <location>
        <begin position="22"/>
        <end position="55"/>
    </location>
</feature>
<dbReference type="InterPro" id="IPR011990">
    <property type="entry name" value="TPR-like_helical_dom_sf"/>
</dbReference>
<dbReference type="EMBL" id="DF968182">
    <property type="protein sequence ID" value="GAP42784.1"/>
    <property type="molecule type" value="Genomic_DNA"/>
</dbReference>
<dbReference type="InterPro" id="IPR019734">
    <property type="entry name" value="TPR_rpt"/>
</dbReference>
<evidence type="ECO:0000313" key="4">
    <source>
        <dbReference type="EMBL" id="GAP42784.1"/>
    </source>
</evidence>
<evidence type="ECO:0000256" key="1">
    <source>
        <dbReference type="PROSITE-ProRule" id="PRU00339"/>
    </source>
</evidence>
<feature type="signal peptide" evidence="3">
    <location>
        <begin position="1"/>
        <end position="19"/>
    </location>
</feature>
<evidence type="ECO:0000256" key="2">
    <source>
        <dbReference type="SAM" id="MobiDB-lite"/>
    </source>
</evidence>
<organism evidence="4">
    <name type="scientific">Lentimicrobium saccharophilum</name>
    <dbReference type="NCBI Taxonomy" id="1678841"/>
    <lineage>
        <taxon>Bacteria</taxon>
        <taxon>Pseudomonadati</taxon>
        <taxon>Bacteroidota</taxon>
        <taxon>Bacteroidia</taxon>
        <taxon>Bacteroidales</taxon>
        <taxon>Lentimicrobiaceae</taxon>
        <taxon>Lentimicrobium</taxon>
    </lineage>
</organism>
<name>A0A0S7C0W3_9BACT</name>
<reference evidence="4" key="1">
    <citation type="journal article" date="2015" name="Genome Announc.">
        <title>Draft Genome Sequence of Bacteroidales Strain TBC1, a Novel Isolate from a Methanogenic Wastewater Treatment System.</title>
        <authorList>
            <person name="Tourlousse D.M."/>
            <person name="Matsuura N."/>
            <person name="Sun L."/>
            <person name="Toyonaga M."/>
            <person name="Kuroda K."/>
            <person name="Ohashi A."/>
            <person name="Cruz R."/>
            <person name="Yamaguchi T."/>
            <person name="Sekiguchi Y."/>
        </authorList>
    </citation>
    <scope>NUCLEOTIDE SEQUENCE [LARGE SCALE GENOMIC DNA]</scope>
    <source>
        <strain evidence="4">TBC1</strain>
    </source>
</reference>
<keyword evidence="1" id="KW-0802">TPR repeat</keyword>
<evidence type="ECO:0000313" key="5">
    <source>
        <dbReference type="Proteomes" id="UP000053091"/>
    </source>
</evidence>
<dbReference type="OrthoDB" id="1525165at2"/>
<dbReference type="Pfam" id="PF13181">
    <property type="entry name" value="TPR_8"/>
    <property type="match status" value="1"/>
</dbReference>
<keyword evidence="3" id="KW-0732">Signal</keyword>
<accession>A0A0S7C0W3</accession>
<feature type="compositionally biased region" description="Low complexity" evidence="2">
    <location>
        <begin position="167"/>
        <end position="192"/>
    </location>
</feature>
<dbReference type="RefSeq" id="WP_062039137.1">
    <property type="nucleotide sequence ID" value="NZ_DF968182.1"/>
</dbReference>
<dbReference type="Pfam" id="PF13424">
    <property type="entry name" value="TPR_12"/>
    <property type="match status" value="1"/>
</dbReference>
<evidence type="ECO:0000256" key="3">
    <source>
        <dbReference type="SAM" id="SignalP"/>
    </source>
</evidence>
<protein>
    <submittedName>
        <fullName evidence="4">Protein containing tetratricopeptide repeat</fullName>
    </submittedName>
</protein>
<feature type="repeat" description="TPR" evidence="1">
    <location>
        <begin position="95"/>
        <end position="128"/>
    </location>
</feature>
<feature type="compositionally biased region" description="Low complexity" evidence="2">
    <location>
        <begin position="144"/>
        <end position="154"/>
    </location>
</feature>
<dbReference type="Proteomes" id="UP000053091">
    <property type="component" value="Unassembled WGS sequence"/>
</dbReference>
<dbReference type="PANTHER" id="PTHR12558:SF13">
    <property type="entry name" value="CELL DIVISION CYCLE PROTEIN 27 HOMOLOG"/>
    <property type="match status" value="1"/>
</dbReference>
<dbReference type="PROSITE" id="PS50005">
    <property type="entry name" value="TPR"/>
    <property type="match status" value="2"/>
</dbReference>
<feature type="compositionally biased region" description="Basic and acidic residues" evidence="2">
    <location>
        <begin position="193"/>
        <end position="214"/>
    </location>
</feature>
<dbReference type="PANTHER" id="PTHR12558">
    <property type="entry name" value="CELL DIVISION CYCLE 16,23,27"/>
    <property type="match status" value="1"/>
</dbReference>
<feature type="compositionally biased region" description="Basic and acidic residues" evidence="2">
    <location>
        <begin position="155"/>
        <end position="166"/>
    </location>
</feature>
<dbReference type="STRING" id="1678841.TBC1_11923"/>
<dbReference type="SUPFAM" id="SSF48452">
    <property type="entry name" value="TPR-like"/>
    <property type="match status" value="1"/>
</dbReference>
<feature type="region of interest" description="Disordered" evidence="2">
    <location>
        <begin position="141"/>
        <end position="229"/>
    </location>
</feature>
<sequence length="229" mass="26647">MKKLILISFLALICNLSFGQKENPFIRKGNKLYDKGKFNEAEIDYRKAMEVAPASAKSTFNLGNSLYRQENYEEAERNFMNAAGLLKPGDQAARAGALHNLGNTYLKAEKYQESVEAYKQALRLNPDDEDTRYNLAYAQRKLMQQQQQQQQQQKNNDKEDNRDEKNQQPQQDQSDQQDQKEQQQQQKPQISKQDAERMLQALKNDEQKTIDKVNKQKVKAVPSQVEKDW</sequence>